<feature type="compositionally biased region" description="Basic and acidic residues" evidence="5">
    <location>
        <begin position="153"/>
        <end position="162"/>
    </location>
</feature>
<dbReference type="InterPro" id="IPR012317">
    <property type="entry name" value="Poly(ADP-ribose)pol_cat_dom"/>
</dbReference>
<dbReference type="KEGG" id="ppp:112275710"/>
<protein>
    <recommendedName>
        <fullName evidence="6">PARP catalytic domain-containing protein</fullName>
    </recommendedName>
</protein>
<dbReference type="EnsemblPlants" id="Pp3c23_21390V3.3">
    <property type="protein sequence ID" value="PAC:32951198.CDS.1"/>
    <property type="gene ID" value="Pp3c23_21390"/>
</dbReference>
<dbReference type="FunFam" id="3.90.228.10:FF:000034">
    <property type="entry name" value="Predicted protein"/>
    <property type="match status" value="1"/>
</dbReference>
<dbReference type="EnsemblPlants" id="Pp3c23_21390V3.4">
    <property type="protein sequence ID" value="PAC:32951199.CDS.1"/>
    <property type="gene ID" value="Pp3c23_21390"/>
</dbReference>
<keyword evidence="1" id="KW-0328">Glycosyltransferase</keyword>
<dbReference type="eggNOG" id="ENOG502QPRC">
    <property type="taxonomic scope" value="Eukaryota"/>
</dbReference>
<dbReference type="RefSeq" id="XP_024362076.1">
    <property type="nucleotide sequence ID" value="XM_024506308.2"/>
</dbReference>
<dbReference type="Gramene" id="Pp3c23_21390V3.6">
    <property type="protein sequence ID" value="PAC:32951201.CDS.1"/>
    <property type="gene ID" value="Pp3c23_21390"/>
</dbReference>
<reference evidence="7 9" key="1">
    <citation type="journal article" date="2008" name="Science">
        <title>The Physcomitrella genome reveals evolutionary insights into the conquest of land by plants.</title>
        <authorList>
            <person name="Rensing S."/>
            <person name="Lang D."/>
            <person name="Zimmer A."/>
            <person name="Terry A."/>
            <person name="Salamov A."/>
            <person name="Shapiro H."/>
            <person name="Nishiyama T."/>
            <person name="Perroud P.-F."/>
            <person name="Lindquist E."/>
            <person name="Kamisugi Y."/>
            <person name="Tanahashi T."/>
            <person name="Sakakibara K."/>
            <person name="Fujita T."/>
            <person name="Oishi K."/>
            <person name="Shin-I T."/>
            <person name="Kuroki Y."/>
            <person name="Toyoda A."/>
            <person name="Suzuki Y."/>
            <person name="Hashimoto A."/>
            <person name="Yamaguchi K."/>
            <person name="Sugano A."/>
            <person name="Kohara Y."/>
            <person name="Fujiyama A."/>
            <person name="Anterola A."/>
            <person name="Aoki S."/>
            <person name="Ashton N."/>
            <person name="Barbazuk W.B."/>
            <person name="Barker E."/>
            <person name="Bennetzen J."/>
            <person name="Bezanilla M."/>
            <person name="Blankenship R."/>
            <person name="Cho S.H."/>
            <person name="Dutcher S."/>
            <person name="Estelle M."/>
            <person name="Fawcett J.A."/>
            <person name="Gundlach H."/>
            <person name="Hanada K."/>
            <person name="Heyl A."/>
            <person name="Hicks K.A."/>
            <person name="Hugh J."/>
            <person name="Lohr M."/>
            <person name="Mayer K."/>
            <person name="Melkozernov A."/>
            <person name="Murata T."/>
            <person name="Nelson D."/>
            <person name="Pils B."/>
            <person name="Prigge M."/>
            <person name="Reiss B."/>
            <person name="Renner T."/>
            <person name="Rombauts S."/>
            <person name="Rushton P."/>
            <person name="Sanderfoot A."/>
            <person name="Schween G."/>
            <person name="Shiu S.-H."/>
            <person name="Stueber K."/>
            <person name="Theodoulou F.L."/>
            <person name="Tu H."/>
            <person name="Van de Peer Y."/>
            <person name="Verrier P.J."/>
            <person name="Waters E."/>
            <person name="Wood A."/>
            <person name="Yang L."/>
            <person name="Cove D."/>
            <person name="Cuming A."/>
            <person name="Hasebe M."/>
            <person name="Lucas S."/>
            <person name="Mishler D.B."/>
            <person name="Reski R."/>
            <person name="Grigoriev I."/>
            <person name="Quatrano R.S."/>
            <person name="Boore J.L."/>
        </authorList>
    </citation>
    <scope>NUCLEOTIDE SEQUENCE [LARGE SCALE GENOMIC DNA]</scope>
    <source>
        <strain evidence="8 9">cv. Gransden 2004</strain>
    </source>
</reference>
<feature type="domain" description="PARP catalytic" evidence="6">
    <location>
        <begin position="675"/>
        <end position="750"/>
    </location>
</feature>
<dbReference type="AlphaFoldDB" id="A9TVE2"/>
<dbReference type="EnsemblPlants" id="Pp3c23_21390V3.5">
    <property type="protein sequence ID" value="PAC:32951200.CDS.1"/>
    <property type="gene ID" value="Pp3c23_21390"/>
</dbReference>
<dbReference type="Gramene" id="Pp3c23_21390V3.3">
    <property type="protein sequence ID" value="PAC:32951198.CDS.1"/>
    <property type="gene ID" value="Pp3c23_21390"/>
</dbReference>
<proteinExistence type="predicted"/>
<dbReference type="Pfam" id="PF00644">
    <property type="entry name" value="PARP"/>
    <property type="match status" value="1"/>
</dbReference>
<reference evidence="8" key="3">
    <citation type="submission" date="2020-12" db="UniProtKB">
        <authorList>
            <consortium name="EnsemblPlants"/>
        </authorList>
    </citation>
    <scope>IDENTIFICATION</scope>
</reference>
<dbReference type="SUPFAM" id="SSF56399">
    <property type="entry name" value="ADP-ribosylation"/>
    <property type="match status" value="1"/>
</dbReference>
<accession>A9TVE2</accession>
<dbReference type="Gene3D" id="3.90.228.10">
    <property type="match status" value="1"/>
</dbReference>
<feature type="region of interest" description="Disordered" evidence="5">
    <location>
        <begin position="126"/>
        <end position="166"/>
    </location>
</feature>
<dbReference type="GeneID" id="112275710"/>
<dbReference type="EnsemblPlants" id="Pp3c23_21390V3.2">
    <property type="protein sequence ID" value="PAC:32951197.CDS.1"/>
    <property type="gene ID" value="Pp3c23_21390"/>
</dbReference>
<evidence type="ECO:0000313" key="7">
    <source>
        <dbReference type="EMBL" id="PNR29686.1"/>
    </source>
</evidence>
<sequence length="939" mass="105831">MACELEIDELEVEYRTWAGDKESVLSELSIRLEKASDTDLTLLIKGEKLQILIPSTYRNLDSSTSTDHESSEVFLLWTEKITSKEVKKSMSALTEKLEKVRVKPKALHQVLDLLLAGMQKLQVMRESMNESSEEFKHEKTRERANSDEEENDDKSYNWHSEDDSKDDDGDIGASYYDIATSDPSTVWATMHEIWEQGFLYAFSEDARKQCEACKAQTLGDLQNPLMWLSVVSKPKVLVVELQFDLVGIIDDRVAAGLGLSINEHVSLSLEFSKNTWSETTLQWTEFECQNITVSQDSKLIEARDTERDEIDRYLESSFGAGHRSYGLDVLFPDLTRKFFAALNHHGSAQTGNYQYMEGIDENLNNKNPFLGLALAISHQLKRLPQCCIICWREHPFSVTRMRTCDSDLCLHLFEELGLGVSVLGEVKSSPELVEMEMAFAAAALRSKRDVFEPFPAFSLQKDELRLRSGWFSNNNMSETASRSKNRIKTAYQMPILGAVEDEKSAVQSNKNTKQLSEALASIPPINVLQKCADERSLKRVLARAWYSHYHEGVERAPHEGSVPPRTSHGAHTDAAPTPLLSPLMKKSRSPRFETEKMEPWRKVANLAYDLMRFILTTNRGSICQVFGEDEVLKVERSPKSKDAPGESGIYQFVVLHDSPERAADFDHRRRDAGGSYFAFHGSSGENWYSILRNGLRSMSYTPFMSCGAAHGAGIYLASDLSTSMKYAKYPSYSWRHGMLKHGFQCVAICEVVKGSISRQKIISTQFTREANVFVVSRECDVAIRYLLVFKSPATSYVEGVSSFRTNGSMLNENLNLYAHYERLLKYNKDAVVSQQHTRMLARCKTLSVVVAECEGHNPDSATPPPPPSSSSSSADRHPKRVRLAKGFDAAETTDTPPLESKIVKSEPTLLLTETTASSEFLYQNYFSEPLHSYSPRALT</sequence>
<keyword evidence="3" id="KW-0548">Nucleotidyltransferase</keyword>
<evidence type="ECO:0000256" key="1">
    <source>
        <dbReference type="ARBA" id="ARBA00022676"/>
    </source>
</evidence>
<feature type="region of interest" description="Disordered" evidence="5">
    <location>
        <begin position="854"/>
        <end position="880"/>
    </location>
</feature>
<evidence type="ECO:0000256" key="3">
    <source>
        <dbReference type="ARBA" id="ARBA00022695"/>
    </source>
</evidence>
<keyword evidence="9" id="KW-1185">Reference proteome</keyword>
<evidence type="ECO:0000313" key="8">
    <source>
        <dbReference type="EnsemblPlants" id="PAC:32951196.CDS.1"/>
    </source>
</evidence>
<dbReference type="EnsemblPlants" id="Pp3c23_21390V3.1">
    <property type="protein sequence ID" value="PAC:32951196.CDS.1"/>
    <property type="gene ID" value="Pp3c23_21390"/>
</dbReference>
<evidence type="ECO:0000256" key="2">
    <source>
        <dbReference type="ARBA" id="ARBA00022679"/>
    </source>
</evidence>
<feature type="compositionally biased region" description="Basic and acidic residues" evidence="5">
    <location>
        <begin position="133"/>
        <end position="146"/>
    </location>
</feature>
<evidence type="ECO:0000256" key="4">
    <source>
        <dbReference type="ARBA" id="ARBA00023027"/>
    </source>
</evidence>
<organism evidence="7">
    <name type="scientific">Physcomitrium patens</name>
    <name type="common">Spreading-leaved earth moss</name>
    <name type="synonym">Physcomitrella patens</name>
    <dbReference type="NCBI Taxonomy" id="3218"/>
    <lineage>
        <taxon>Eukaryota</taxon>
        <taxon>Viridiplantae</taxon>
        <taxon>Streptophyta</taxon>
        <taxon>Embryophyta</taxon>
        <taxon>Bryophyta</taxon>
        <taxon>Bryophytina</taxon>
        <taxon>Bryopsida</taxon>
        <taxon>Funariidae</taxon>
        <taxon>Funariales</taxon>
        <taxon>Funariaceae</taxon>
        <taxon>Physcomitrium</taxon>
    </lineage>
</organism>
<dbReference type="RefSeq" id="XP_024362078.1">
    <property type="nucleotide sequence ID" value="XM_024506310.2"/>
</dbReference>
<dbReference type="Gramene" id="Pp3c23_21390V3.5">
    <property type="protein sequence ID" value="PAC:32951200.CDS.1"/>
    <property type="gene ID" value="Pp3c23_21390"/>
</dbReference>
<feature type="region of interest" description="Disordered" evidence="5">
    <location>
        <begin position="555"/>
        <end position="592"/>
    </location>
</feature>
<dbReference type="STRING" id="3218.A9TVE2"/>
<evidence type="ECO:0000256" key="5">
    <source>
        <dbReference type="SAM" id="MobiDB-lite"/>
    </source>
</evidence>
<dbReference type="OrthoDB" id="1907151at2759"/>
<dbReference type="Proteomes" id="UP000006727">
    <property type="component" value="Chromosome 23"/>
</dbReference>
<dbReference type="PANTHER" id="PTHR21328">
    <property type="entry name" value="POLY ADP-RIBOSE POLYMERASE FAMILY, MEMBER PARP"/>
    <property type="match status" value="1"/>
</dbReference>
<dbReference type="InterPro" id="IPR051838">
    <property type="entry name" value="ARTD_PARP"/>
</dbReference>
<dbReference type="GO" id="GO:0016779">
    <property type="term" value="F:nucleotidyltransferase activity"/>
    <property type="evidence" value="ECO:0007669"/>
    <property type="project" value="UniProtKB-KW"/>
</dbReference>
<dbReference type="GO" id="GO:0003950">
    <property type="term" value="F:NAD+ poly-ADP-ribosyltransferase activity"/>
    <property type="evidence" value="ECO:0007669"/>
    <property type="project" value="InterPro"/>
</dbReference>
<dbReference type="Gramene" id="Pp3c23_21390V3.4">
    <property type="protein sequence ID" value="PAC:32951199.CDS.1"/>
    <property type="gene ID" value="Pp3c23_21390"/>
</dbReference>
<dbReference type="EMBL" id="ABEU02000023">
    <property type="protein sequence ID" value="PNR29686.1"/>
    <property type="molecule type" value="Genomic_DNA"/>
</dbReference>
<gene>
    <name evidence="8" type="primary">LOC112275710</name>
    <name evidence="7" type="ORF">PHYPA_028380</name>
</gene>
<name>A9TVE2_PHYPA</name>
<dbReference type="EnsemblPlants" id="Pp3c23_21390V3.6">
    <property type="protein sequence ID" value="PAC:32951201.CDS.1"/>
    <property type="gene ID" value="Pp3c23_21390"/>
</dbReference>
<dbReference type="Gramene" id="Pp3c23_21390V3.1">
    <property type="protein sequence ID" value="PAC:32951196.CDS.1"/>
    <property type="gene ID" value="Pp3c23_21390"/>
</dbReference>
<keyword evidence="2" id="KW-0808">Transferase</keyword>
<evidence type="ECO:0000313" key="9">
    <source>
        <dbReference type="Proteomes" id="UP000006727"/>
    </source>
</evidence>
<keyword evidence="4" id="KW-0520">NAD</keyword>
<evidence type="ECO:0000259" key="6">
    <source>
        <dbReference type="Pfam" id="PF00644"/>
    </source>
</evidence>
<dbReference type="Gramene" id="Pp3c23_21390V3.2">
    <property type="protein sequence ID" value="PAC:32951197.CDS.1"/>
    <property type="gene ID" value="Pp3c23_21390"/>
</dbReference>
<reference evidence="7 9" key="2">
    <citation type="journal article" date="2018" name="Plant J.">
        <title>The Physcomitrella patens chromosome-scale assembly reveals moss genome structure and evolution.</title>
        <authorList>
            <person name="Lang D."/>
            <person name="Ullrich K.K."/>
            <person name="Murat F."/>
            <person name="Fuchs J."/>
            <person name="Jenkins J."/>
            <person name="Haas F.B."/>
            <person name="Piednoel M."/>
            <person name="Gundlach H."/>
            <person name="Van Bel M."/>
            <person name="Meyberg R."/>
            <person name="Vives C."/>
            <person name="Morata J."/>
            <person name="Symeonidi A."/>
            <person name="Hiss M."/>
            <person name="Muchero W."/>
            <person name="Kamisugi Y."/>
            <person name="Saleh O."/>
            <person name="Blanc G."/>
            <person name="Decker E.L."/>
            <person name="van Gessel N."/>
            <person name="Grimwood J."/>
            <person name="Hayes R.D."/>
            <person name="Graham S.W."/>
            <person name="Gunter L.E."/>
            <person name="McDaniel S.F."/>
            <person name="Hoernstein S.N.W."/>
            <person name="Larsson A."/>
            <person name="Li F.W."/>
            <person name="Perroud P.F."/>
            <person name="Phillips J."/>
            <person name="Ranjan P."/>
            <person name="Rokshar D.S."/>
            <person name="Rothfels C.J."/>
            <person name="Schneider L."/>
            <person name="Shu S."/>
            <person name="Stevenson D.W."/>
            <person name="Thummler F."/>
            <person name="Tillich M."/>
            <person name="Villarreal Aguilar J.C."/>
            <person name="Widiez T."/>
            <person name="Wong G.K."/>
            <person name="Wymore A."/>
            <person name="Zhang Y."/>
            <person name="Zimmer A.D."/>
            <person name="Quatrano R.S."/>
            <person name="Mayer K.F.X."/>
            <person name="Goodstein D."/>
            <person name="Casacuberta J.M."/>
            <person name="Vandepoele K."/>
            <person name="Reski R."/>
            <person name="Cuming A.C."/>
            <person name="Tuskan G.A."/>
            <person name="Maumus F."/>
            <person name="Salse J."/>
            <person name="Schmutz J."/>
            <person name="Rensing S.A."/>
        </authorList>
    </citation>
    <scope>NUCLEOTIDE SEQUENCE [LARGE SCALE GENOMIC DNA]</scope>
    <source>
        <strain evidence="8 9">cv. Gransden 2004</strain>
    </source>
</reference>